<dbReference type="PANTHER" id="PTHR34128:SF2">
    <property type="entry name" value="CYTOCHROME C-TYPE BIOGENESIS PROTEIN CCME HOMOLOG, MITOCHONDRIAL"/>
    <property type="match status" value="1"/>
</dbReference>
<comment type="similarity">
    <text evidence="10">Belongs to the CcmE/CycJ family.</text>
</comment>
<accession>A0A220VEC3</accession>
<dbReference type="NCBIfam" id="NF009727">
    <property type="entry name" value="PRK13254.1-1"/>
    <property type="match status" value="1"/>
</dbReference>
<evidence type="ECO:0000256" key="1">
    <source>
        <dbReference type="ARBA" id="ARBA00004370"/>
    </source>
</evidence>
<keyword evidence="9 10" id="KW-0472">Membrane</keyword>
<dbReference type="GO" id="GO:0017003">
    <property type="term" value="P:protein-heme linkage"/>
    <property type="evidence" value="ECO:0007669"/>
    <property type="project" value="UniProtKB-UniRule"/>
</dbReference>
<reference evidence="13 14" key="1">
    <citation type="journal article" date="2016" name="Int. J. Syst. Evol. Microbiol.">
        <title>Paraphotobacterium marinum gen. nov., sp. nov., a member of the family Vibrionaceae, isolated from surface seawater.</title>
        <authorList>
            <person name="Huang Z."/>
            <person name="Dong C."/>
            <person name="Shao Z."/>
        </authorList>
    </citation>
    <scope>NUCLEOTIDE SEQUENCE [LARGE SCALE GENOMIC DNA]</scope>
    <source>
        <strain evidence="13 14">NSCS20N07D</strain>
    </source>
</reference>
<dbReference type="RefSeq" id="WP_089073676.1">
    <property type="nucleotide sequence ID" value="NZ_CBCSAM010000001.1"/>
</dbReference>
<keyword evidence="5 10" id="KW-0201">Cytochrome c-type biogenesis</keyword>
<feature type="topological domain" description="Cytoplasmic" evidence="10">
    <location>
        <begin position="1"/>
        <end position="8"/>
    </location>
</feature>
<evidence type="ECO:0000313" key="13">
    <source>
        <dbReference type="EMBL" id="ASK78768.1"/>
    </source>
</evidence>
<dbReference type="EMBL" id="CP022355">
    <property type="protein sequence ID" value="ASK78768.1"/>
    <property type="molecule type" value="Genomic_DNA"/>
</dbReference>
<feature type="transmembrane region" description="Helical" evidence="12">
    <location>
        <begin position="9"/>
        <end position="30"/>
    </location>
</feature>
<name>A0A220VEC3_9GAMM</name>
<dbReference type="PANTHER" id="PTHR34128">
    <property type="entry name" value="CYTOCHROME C-TYPE BIOGENESIS PROTEIN CCME HOMOLOG, MITOCHONDRIAL"/>
    <property type="match status" value="1"/>
</dbReference>
<dbReference type="Proteomes" id="UP000242175">
    <property type="component" value="Chromosome large"/>
</dbReference>
<keyword evidence="2 10" id="KW-0349">Heme</keyword>
<keyword evidence="4 10" id="KW-0479">Metal-binding</keyword>
<evidence type="ECO:0000256" key="11">
    <source>
        <dbReference type="PIRSR" id="PIRSR604329-50"/>
    </source>
</evidence>
<evidence type="ECO:0000256" key="12">
    <source>
        <dbReference type="SAM" id="Phobius"/>
    </source>
</evidence>
<dbReference type="GO" id="GO:0005886">
    <property type="term" value="C:plasma membrane"/>
    <property type="evidence" value="ECO:0007669"/>
    <property type="project" value="UniProtKB-SubCell"/>
</dbReference>
<dbReference type="GO" id="GO:0046872">
    <property type="term" value="F:metal ion binding"/>
    <property type="evidence" value="ECO:0007669"/>
    <property type="project" value="UniProtKB-KW"/>
</dbReference>
<keyword evidence="10" id="KW-1003">Cell membrane</keyword>
<evidence type="ECO:0000313" key="14">
    <source>
        <dbReference type="Proteomes" id="UP000242175"/>
    </source>
</evidence>
<evidence type="ECO:0000256" key="5">
    <source>
        <dbReference type="ARBA" id="ARBA00022748"/>
    </source>
</evidence>
<evidence type="ECO:0000256" key="4">
    <source>
        <dbReference type="ARBA" id="ARBA00022723"/>
    </source>
</evidence>
<dbReference type="GO" id="GO:0020037">
    <property type="term" value="F:heme binding"/>
    <property type="evidence" value="ECO:0007669"/>
    <property type="project" value="InterPro"/>
</dbReference>
<dbReference type="Pfam" id="PF03100">
    <property type="entry name" value="CcmE"/>
    <property type="match status" value="1"/>
</dbReference>
<feature type="binding site" description="axial binding residue" evidence="10 11">
    <location>
        <position position="128"/>
    </location>
    <ligand>
        <name>heme</name>
        <dbReference type="ChEBI" id="CHEBI:30413"/>
    </ligand>
    <ligandPart>
        <name>Fe</name>
        <dbReference type="ChEBI" id="CHEBI:18248"/>
    </ligandPart>
</feature>
<keyword evidence="14" id="KW-1185">Reference proteome</keyword>
<proteinExistence type="inferred from homology"/>
<dbReference type="GO" id="GO:0017004">
    <property type="term" value="P:cytochrome complex assembly"/>
    <property type="evidence" value="ECO:0007669"/>
    <property type="project" value="UniProtKB-KW"/>
</dbReference>
<dbReference type="InterPro" id="IPR012340">
    <property type="entry name" value="NA-bd_OB-fold"/>
</dbReference>
<dbReference type="HAMAP" id="MF_01959">
    <property type="entry name" value="CcmE"/>
    <property type="match status" value="1"/>
</dbReference>
<dbReference type="OrthoDB" id="9793584at2"/>
<evidence type="ECO:0000256" key="2">
    <source>
        <dbReference type="ARBA" id="ARBA00022617"/>
    </source>
</evidence>
<evidence type="ECO:0000256" key="3">
    <source>
        <dbReference type="ARBA" id="ARBA00022692"/>
    </source>
</evidence>
<feature type="topological domain" description="Extracellular" evidence="10">
    <location>
        <begin position="30"/>
        <end position="134"/>
    </location>
</feature>
<dbReference type="KEGG" id="pmai:CF386_07050"/>
<keyword evidence="7 10" id="KW-1133">Transmembrane helix</keyword>
<dbReference type="Gene3D" id="2.40.50.140">
    <property type="entry name" value="Nucleic acid-binding proteins"/>
    <property type="match status" value="1"/>
</dbReference>
<comment type="function">
    <text evidence="10">Heme chaperone required for the biogenesis of c-type cytochromes. Transiently binds heme delivered by CcmC and transfers the heme to apo-cytochromes in a process facilitated by CcmF and CcmH.</text>
</comment>
<dbReference type="SUPFAM" id="SSF82093">
    <property type="entry name" value="Heme chaperone CcmE"/>
    <property type="match status" value="1"/>
</dbReference>
<feature type="binding site" description="covalent" evidence="10 11">
    <location>
        <position position="124"/>
    </location>
    <ligand>
        <name>heme</name>
        <dbReference type="ChEBI" id="CHEBI:30413"/>
    </ligand>
</feature>
<dbReference type="InterPro" id="IPR004329">
    <property type="entry name" value="CcmE"/>
</dbReference>
<protein>
    <recommendedName>
        <fullName evidence="10">Cytochrome c-type biogenesis protein CcmE</fullName>
    </recommendedName>
    <alternativeName>
        <fullName evidence="10">Cytochrome c maturation protein E</fullName>
    </alternativeName>
    <alternativeName>
        <fullName evidence="10">Heme chaperone CcmE</fullName>
    </alternativeName>
</protein>
<keyword evidence="8 10" id="KW-0408">Iron</keyword>
<dbReference type="InterPro" id="IPR036127">
    <property type="entry name" value="CcmE-like_sf"/>
</dbReference>
<dbReference type="AlphaFoldDB" id="A0A220VEC3"/>
<evidence type="ECO:0000256" key="6">
    <source>
        <dbReference type="ARBA" id="ARBA00022968"/>
    </source>
</evidence>
<organism evidence="13 14">
    <name type="scientific">Paraphotobacterium marinum</name>
    <dbReference type="NCBI Taxonomy" id="1755811"/>
    <lineage>
        <taxon>Bacteria</taxon>
        <taxon>Pseudomonadati</taxon>
        <taxon>Pseudomonadota</taxon>
        <taxon>Gammaproteobacteria</taxon>
        <taxon>Vibrionales</taxon>
        <taxon>Vibrionaceae</taxon>
        <taxon>Paraphotobacterium</taxon>
    </lineage>
</organism>
<gene>
    <name evidence="10" type="primary">ccmE</name>
    <name evidence="10" type="synonym">cycJ</name>
    <name evidence="13" type="ORF">CF386_07050</name>
</gene>
<evidence type="ECO:0000256" key="8">
    <source>
        <dbReference type="ARBA" id="ARBA00023004"/>
    </source>
</evidence>
<evidence type="ECO:0000256" key="7">
    <source>
        <dbReference type="ARBA" id="ARBA00022989"/>
    </source>
</evidence>
<evidence type="ECO:0000256" key="10">
    <source>
        <dbReference type="HAMAP-Rule" id="MF_01959"/>
    </source>
</evidence>
<comment type="subcellular location">
    <subcellularLocation>
        <location evidence="10">Cell membrane</location>
        <topology evidence="10">Single-pass type II membrane protein</topology>
    </subcellularLocation>
    <subcellularLocation>
        <location evidence="1">Membrane</location>
    </subcellularLocation>
</comment>
<sequence>MNQVKKRTIYYILSIILTIGFGLASVLYALRYSIDLYYTPKQVYDLNVPNNKKIMLGGFVKNHSIHRYSNSLEISFWVTDFHKKIKVIYSGLLPSLFREKQGVIAKGYLTPEHVFIAQEILAKHDENYHPPTLN</sequence>
<keyword evidence="6 10" id="KW-0735">Signal-anchor</keyword>
<keyword evidence="3 10" id="KW-0812">Transmembrane</keyword>
<evidence type="ECO:0000256" key="9">
    <source>
        <dbReference type="ARBA" id="ARBA00023136"/>
    </source>
</evidence>